<keyword evidence="2 4" id="KW-0863">Zinc-finger</keyword>
<protein>
    <recommendedName>
        <fullName evidence="5">MYND-type domain-containing protein</fullName>
    </recommendedName>
</protein>
<keyword evidence="7" id="KW-1185">Reference proteome</keyword>
<accession>A0AAV2QD84</accession>
<evidence type="ECO:0000256" key="1">
    <source>
        <dbReference type="ARBA" id="ARBA00022723"/>
    </source>
</evidence>
<dbReference type="PANTHER" id="PTHR28069">
    <property type="entry name" value="GH20023P"/>
    <property type="match status" value="1"/>
</dbReference>
<dbReference type="EMBL" id="CAXKWB010005165">
    <property type="protein sequence ID" value="CAL4077081.1"/>
    <property type="molecule type" value="Genomic_DNA"/>
</dbReference>
<evidence type="ECO:0000259" key="5">
    <source>
        <dbReference type="PROSITE" id="PS50865"/>
    </source>
</evidence>
<keyword evidence="1" id="KW-0479">Metal-binding</keyword>
<evidence type="ECO:0000256" key="2">
    <source>
        <dbReference type="ARBA" id="ARBA00022771"/>
    </source>
</evidence>
<organism evidence="6 7">
    <name type="scientific">Meganyctiphanes norvegica</name>
    <name type="common">Northern krill</name>
    <name type="synonym">Thysanopoda norvegica</name>
    <dbReference type="NCBI Taxonomy" id="48144"/>
    <lineage>
        <taxon>Eukaryota</taxon>
        <taxon>Metazoa</taxon>
        <taxon>Ecdysozoa</taxon>
        <taxon>Arthropoda</taxon>
        <taxon>Crustacea</taxon>
        <taxon>Multicrustacea</taxon>
        <taxon>Malacostraca</taxon>
        <taxon>Eumalacostraca</taxon>
        <taxon>Eucarida</taxon>
        <taxon>Euphausiacea</taxon>
        <taxon>Euphausiidae</taxon>
        <taxon>Meganyctiphanes</taxon>
    </lineage>
</organism>
<dbReference type="Proteomes" id="UP001497623">
    <property type="component" value="Unassembled WGS sequence"/>
</dbReference>
<dbReference type="InterPro" id="IPR046824">
    <property type="entry name" value="Mss51-like_C"/>
</dbReference>
<name>A0AAV2QD84_MEGNR</name>
<proteinExistence type="predicted"/>
<sequence length="440" mass="51259">MELPICKGAYTNEGHLLKASFMMDVLTRIRECNGREYRTFFVGRCYFCHGCPPHRLLRCGGCQLVAYCSRDCQKHDRNVHKYVCKEFPVHDGKNVLYTTRPWKEHITGLRERAACIPYAETAAKPIFCNPRVCRNCREARQDILFNCVCASVSYCSKMCEEADKQHKKYCSLLDQIVRAWANPPSSRDNSHIPKFKVLTAWSDVIYSEYLKDGFKYSIHNEWLSYSMSLLYALQMLPKRRLGYDNRPLEELTTLEVHVVTSNPPLSSEYWEMFMHQLPKLKQLNVVYIIQGRPSRRFVDLNMEMNLHRCVVCIIMNRVITYSVHQMQYHLFFSSEEYTEPNVVVVYGNEQEMSSSEEGYIHSEISYRNMTHSRSTVLVLTDITNNLVSQGVRAVKTARSINLLVSPQIKQFRGFSSNRTDIDSDTAVINEKNYFACLRRK</sequence>
<reference evidence="6 7" key="1">
    <citation type="submission" date="2024-05" db="EMBL/GenBank/DDBJ databases">
        <authorList>
            <person name="Wallberg A."/>
        </authorList>
    </citation>
    <scope>NUCLEOTIDE SEQUENCE [LARGE SCALE GENOMIC DNA]</scope>
</reference>
<dbReference type="Pfam" id="PF20179">
    <property type="entry name" value="MSS51_C"/>
    <property type="match status" value="1"/>
</dbReference>
<evidence type="ECO:0000313" key="7">
    <source>
        <dbReference type="Proteomes" id="UP001497623"/>
    </source>
</evidence>
<gene>
    <name evidence="6" type="ORF">MNOR_LOCUS10316</name>
</gene>
<feature type="domain" description="MYND-type" evidence="5">
    <location>
        <begin position="45"/>
        <end position="84"/>
    </location>
</feature>
<evidence type="ECO:0000256" key="4">
    <source>
        <dbReference type="PROSITE-ProRule" id="PRU00134"/>
    </source>
</evidence>
<dbReference type="InterPro" id="IPR002893">
    <property type="entry name" value="Znf_MYND"/>
</dbReference>
<dbReference type="GO" id="GO:0008270">
    <property type="term" value="F:zinc ion binding"/>
    <property type="evidence" value="ECO:0007669"/>
    <property type="project" value="UniProtKB-KW"/>
</dbReference>
<dbReference type="Gene3D" id="6.10.140.2220">
    <property type="match status" value="1"/>
</dbReference>
<evidence type="ECO:0000313" key="6">
    <source>
        <dbReference type="EMBL" id="CAL4077081.1"/>
    </source>
</evidence>
<dbReference type="SUPFAM" id="SSF144232">
    <property type="entry name" value="HIT/MYND zinc finger-like"/>
    <property type="match status" value="1"/>
</dbReference>
<dbReference type="PROSITE" id="PS01360">
    <property type="entry name" value="ZF_MYND_1"/>
    <property type="match status" value="1"/>
</dbReference>
<dbReference type="Pfam" id="PF01753">
    <property type="entry name" value="zf-MYND"/>
    <property type="match status" value="1"/>
</dbReference>
<dbReference type="AlphaFoldDB" id="A0AAV2QD84"/>
<dbReference type="PROSITE" id="PS50865">
    <property type="entry name" value="ZF_MYND_2"/>
    <property type="match status" value="1"/>
</dbReference>
<keyword evidence="3" id="KW-0862">Zinc</keyword>
<dbReference type="PANTHER" id="PTHR28069:SF2">
    <property type="entry name" value="GH20023P"/>
    <property type="match status" value="1"/>
</dbReference>
<evidence type="ECO:0000256" key="3">
    <source>
        <dbReference type="ARBA" id="ARBA00022833"/>
    </source>
</evidence>
<comment type="caution">
    <text evidence="6">The sequence shown here is derived from an EMBL/GenBank/DDBJ whole genome shotgun (WGS) entry which is preliminary data.</text>
</comment>